<dbReference type="EMBL" id="MF768985">
    <property type="protein sequence ID" value="ATU83367.1"/>
    <property type="molecule type" value="Genomic_DNA"/>
</dbReference>
<keyword evidence="2" id="KW-0812">Transmembrane</keyword>
<evidence type="ECO:0000256" key="2">
    <source>
        <dbReference type="SAM" id="Phobius"/>
    </source>
</evidence>
<accession>A0A2D3I4Q4</accession>
<proteinExistence type="predicted"/>
<name>A0A2D3I4Q4_9VIRU</name>
<organism evidence="3">
    <name type="scientific">White spot syndrome virus</name>
    <dbReference type="NCBI Taxonomy" id="342409"/>
    <lineage>
        <taxon>Viruses</taxon>
        <taxon>Viruses incertae sedis</taxon>
        <taxon>Naldaviricetes</taxon>
        <taxon>Nimaviridae</taxon>
        <taxon>Whispovirus</taxon>
    </lineage>
</organism>
<feature type="region of interest" description="Disordered" evidence="1">
    <location>
        <begin position="145"/>
        <end position="164"/>
    </location>
</feature>
<reference evidence="3" key="1">
    <citation type="journal article" date="2018" name="Aquaculture">
        <title>Complete genome sequence of a white spot syndrome virus associated with a disease incursion in Australia.</title>
        <authorList>
            <person name="Oakey J."/>
            <person name="Smith C.S."/>
        </authorList>
    </citation>
    <scope>NUCLEOTIDE SEQUENCE [LARGE SCALE GENOMIC DNA]</scope>
    <source>
        <strain evidence="3">WSSV-AU</strain>
    </source>
</reference>
<keyword evidence="2" id="KW-0472">Membrane</keyword>
<dbReference type="Proteomes" id="UP000267516">
    <property type="component" value="Segment"/>
</dbReference>
<feature type="transmembrane region" description="Helical" evidence="2">
    <location>
        <begin position="21"/>
        <end position="43"/>
    </location>
</feature>
<evidence type="ECO:0000256" key="1">
    <source>
        <dbReference type="SAM" id="MobiDB-lite"/>
    </source>
</evidence>
<keyword evidence="2" id="KW-1133">Transmembrane helix</keyword>
<sequence>MPLRTAITMFGETAVTGIFGSWWGAFEFTLLVVFISIISYIGMKIVQNNFTPDERSGVIHIRKPAKIEKAVFGNIAAAIDDSAAVRKDPKKKRNLKNGLEPASKKLAKNIERISSEELKRVTDVQDPKLLHSIMKRTARQIGYDIGDDISPQSAPDRDGSSSSSLLPIRMINIRTEELLEKGGKDTIVRIHILDGILPDNVPLPFKAEIKVDLVDEKYEGEDGGGSSDSGPSLFETFPEFVPAGWPPITNDPNAFSRNNGNKQQAVFKHVEVNSLADGITLSTKGSIFNTGNRLKISIVTEDKNKTVLFDSQVTISSPIPKITEVFACRNVALMRLDMPKAINYDNVEYTPDTLNEKYVSDYPANFPRLSRQAEIASNLAAKLPRENQLSDINKPSVSFVYSKTNTVNTPVLNKVLYNETLKNMEGNESEGYKILNATEITHLRNPSNPARTFICVSVPESEIEAQWKMLGWIVGFKTSSDVLTTSSGYNIVFPASKVTQSDKLFSVISTDVNANTNKVVVHNTPSRVGCFGSSVNFRVDAATAPDWPGPTNGPDFFSYQLRPCIILKTDNDNREPRITAVLSSPATEYAGERTTSLLPRALNVSVGPLTEVRGGDIITPVQTALLGGEQPTFKAPAEPTKLYAVFPVLDSHNGLVKASDNPFQPIHSITSRNKTTVLSVSDVIVNDDDDDDDVVLEDKSYHITVSDPVSGSILAKENVLSSRITSRPIFIDGARDDRVFSVKMEVFGGDDKGIQMPFTMDGHFEGQFSDMSVPSNELAIWNDPSTFTAPVRDTPATDITNKGIVYCRTTLPPISNRGIRDPFMKQTSLVPLPTSIPEWAFADYGGEIKYPRHIFISSIRTNDTTNIVNTDTQTEFSIENWLREQIDKEQERHRQLLPAPSEAYTQGEKVYAKMYMGDGVSEETLDQIVHTSNTTYVVDESGTKKENLLVNKEDKKLAAILGKWGIVVFGANKYPDEPADRYTNWRNTGRLRAVGSYSQLRQPVAPLQTRLATWPSGDPVTRLADGQFLVRLDPRCGGIGSANGFYNNNGANNEFTSSLLFAIVGNQDKVVSYAERVRFYMKIVARNEGKKHLKNDDGLVLVDRNSALHRRLWNRTTFDHDDIVLCVKIPQNVMSKIEPGTSSGVLVDPLVFANVASSTDREEFYKKFIDTSSGPVVIDRASVTSSYNISVPLNFYTTCGFIVG</sequence>
<protein>
    <submittedName>
        <fullName evidence="3">ORF1077</fullName>
    </submittedName>
</protein>
<evidence type="ECO:0000313" key="3">
    <source>
        <dbReference type="EMBL" id="ATU83367.1"/>
    </source>
</evidence>